<keyword evidence="3" id="KW-1185">Reference proteome</keyword>
<dbReference type="AlphaFoldDB" id="A0A4Y9ZQQ0"/>
<comment type="caution">
    <text evidence="2">The sequence shown here is derived from an EMBL/GenBank/DDBJ whole genome shotgun (WGS) entry which is preliminary data.</text>
</comment>
<feature type="transmembrane region" description="Helical" evidence="1">
    <location>
        <begin position="103"/>
        <end position="123"/>
    </location>
</feature>
<feature type="transmembrane region" description="Helical" evidence="1">
    <location>
        <begin position="152"/>
        <end position="172"/>
    </location>
</feature>
<keyword evidence="1" id="KW-0812">Transmembrane</keyword>
<evidence type="ECO:0000313" key="3">
    <source>
        <dbReference type="Proteomes" id="UP000298061"/>
    </source>
</evidence>
<feature type="transmembrane region" description="Helical" evidence="1">
    <location>
        <begin position="61"/>
        <end position="83"/>
    </location>
</feature>
<evidence type="ECO:0000256" key="1">
    <source>
        <dbReference type="SAM" id="Phobius"/>
    </source>
</evidence>
<dbReference type="EMBL" id="SFCI01001431">
    <property type="protein sequence ID" value="TFY75789.1"/>
    <property type="molecule type" value="Genomic_DNA"/>
</dbReference>
<gene>
    <name evidence="2" type="ORF">EWM64_g8225</name>
</gene>
<protein>
    <submittedName>
        <fullName evidence="2">Uncharacterized protein</fullName>
    </submittedName>
</protein>
<name>A0A4Y9ZQQ0_9AGAM</name>
<organism evidence="2 3">
    <name type="scientific">Hericium alpestre</name>
    <dbReference type="NCBI Taxonomy" id="135208"/>
    <lineage>
        <taxon>Eukaryota</taxon>
        <taxon>Fungi</taxon>
        <taxon>Dikarya</taxon>
        <taxon>Basidiomycota</taxon>
        <taxon>Agaricomycotina</taxon>
        <taxon>Agaricomycetes</taxon>
        <taxon>Russulales</taxon>
        <taxon>Hericiaceae</taxon>
        <taxon>Hericium</taxon>
    </lineage>
</organism>
<evidence type="ECO:0000313" key="2">
    <source>
        <dbReference type="EMBL" id="TFY75789.1"/>
    </source>
</evidence>
<sequence>MGLLHLLDAFVFYQGPGGASAKLLNISNWVSVMKTADYCAQTTIADGMLVYRSYITYGRSWRVAAGLSILWLGGLACGIYIVILEATLHQTSTLVASRFTPMALSVGAITLVLNTIASSLIVYRIWSIYRANNDISEENLGGTTALRRAIRIIVESGAVYTLSIIILFVLDVTGSNSLYLTSDCVIQIIGIVFNLIIIRVEKGRTAEHTTYDDSKDLVSLQFQRRSTMGETTTHASALEAGEASRA</sequence>
<dbReference type="Proteomes" id="UP000298061">
    <property type="component" value="Unassembled WGS sequence"/>
</dbReference>
<keyword evidence="1" id="KW-1133">Transmembrane helix</keyword>
<reference evidence="2 3" key="1">
    <citation type="submission" date="2019-02" db="EMBL/GenBank/DDBJ databases">
        <title>Genome sequencing of the rare red list fungi Hericium alpestre (H. flagellum).</title>
        <authorList>
            <person name="Buettner E."/>
            <person name="Kellner H."/>
        </authorList>
    </citation>
    <scope>NUCLEOTIDE SEQUENCE [LARGE SCALE GENOMIC DNA]</scope>
    <source>
        <strain evidence="2 3">DSM 108284</strain>
    </source>
</reference>
<keyword evidence="1" id="KW-0472">Membrane</keyword>
<proteinExistence type="predicted"/>
<feature type="transmembrane region" description="Helical" evidence="1">
    <location>
        <begin position="178"/>
        <end position="198"/>
    </location>
</feature>
<accession>A0A4Y9ZQQ0</accession>
<dbReference type="OrthoDB" id="3357408at2759"/>